<feature type="compositionally biased region" description="Low complexity" evidence="16">
    <location>
        <begin position="593"/>
        <end position="625"/>
    </location>
</feature>
<protein>
    <recommendedName>
        <fullName evidence="5">RNA polymerase II degradation factor 1</fullName>
    </recommendedName>
</protein>
<evidence type="ECO:0000256" key="13">
    <source>
        <dbReference type="ARBA" id="ARBA00023125"/>
    </source>
</evidence>
<dbReference type="Pfam" id="PF02845">
    <property type="entry name" value="CUE"/>
    <property type="match status" value="1"/>
</dbReference>
<feature type="compositionally biased region" description="Polar residues" evidence="16">
    <location>
        <begin position="532"/>
        <end position="541"/>
    </location>
</feature>
<dbReference type="GO" id="GO:0005737">
    <property type="term" value="C:cytoplasm"/>
    <property type="evidence" value="ECO:0007669"/>
    <property type="project" value="UniProtKB-SubCell"/>
</dbReference>
<keyword evidence="13" id="KW-0238">DNA-binding</keyword>
<evidence type="ECO:0000256" key="3">
    <source>
        <dbReference type="ARBA" id="ARBA00004574"/>
    </source>
</evidence>
<dbReference type="GO" id="GO:0043130">
    <property type="term" value="F:ubiquitin binding"/>
    <property type="evidence" value="ECO:0007669"/>
    <property type="project" value="InterPro"/>
</dbReference>
<evidence type="ECO:0000313" key="18">
    <source>
        <dbReference type="EMBL" id="PMD14537.1"/>
    </source>
</evidence>
<evidence type="ECO:0000256" key="11">
    <source>
        <dbReference type="ARBA" id="ARBA00022843"/>
    </source>
</evidence>
<dbReference type="EMBL" id="KZ613521">
    <property type="protein sequence ID" value="PMD14537.1"/>
    <property type="molecule type" value="Genomic_DNA"/>
</dbReference>
<feature type="region of interest" description="Disordered" evidence="16">
    <location>
        <begin position="110"/>
        <end position="232"/>
    </location>
</feature>
<evidence type="ECO:0000256" key="5">
    <source>
        <dbReference type="ARBA" id="ARBA00020536"/>
    </source>
</evidence>
<evidence type="ECO:0000256" key="2">
    <source>
        <dbReference type="ARBA" id="ARBA00004496"/>
    </source>
</evidence>
<feature type="compositionally biased region" description="Low complexity" evidence="16">
    <location>
        <begin position="811"/>
        <end position="827"/>
    </location>
</feature>
<feature type="region of interest" description="Disordered" evidence="16">
    <location>
        <begin position="254"/>
        <end position="700"/>
    </location>
</feature>
<keyword evidence="15" id="KW-0539">Nucleus</keyword>
<feature type="compositionally biased region" description="Gly residues" evidence="16">
    <location>
        <begin position="902"/>
        <end position="916"/>
    </location>
</feature>
<evidence type="ECO:0000256" key="7">
    <source>
        <dbReference type="ARBA" id="ARBA00022490"/>
    </source>
</evidence>
<feature type="compositionally biased region" description="Acidic residues" evidence="16">
    <location>
        <begin position="438"/>
        <end position="448"/>
    </location>
</feature>
<dbReference type="CDD" id="cd14368">
    <property type="entry name" value="CUE_DEF1_like"/>
    <property type="match status" value="1"/>
</dbReference>
<dbReference type="InterPro" id="IPR041803">
    <property type="entry name" value="DEF1_CUE"/>
</dbReference>
<dbReference type="InterPro" id="IPR051833">
    <property type="entry name" value="TC-DDR_regulator"/>
</dbReference>
<feature type="compositionally biased region" description="Low complexity" evidence="16">
    <location>
        <begin position="1"/>
        <end position="14"/>
    </location>
</feature>
<feature type="compositionally biased region" description="Polar residues" evidence="16">
    <location>
        <begin position="128"/>
        <end position="141"/>
    </location>
</feature>
<reference evidence="18 19" key="1">
    <citation type="submission" date="2016-05" db="EMBL/GenBank/DDBJ databases">
        <title>A degradative enzymes factory behind the ericoid mycorrhizal symbiosis.</title>
        <authorList>
            <consortium name="DOE Joint Genome Institute"/>
            <person name="Martino E."/>
            <person name="Morin E."/>
            <person name="Grelet G."/>
            <person name="Kuo A."/>
            <person name="Kohler A."/>
            <person name="Daghino S."/>
            <person name="Barry K."/>
            <person name="Choi C."/>
            <person name="Cichocki N."/>
            <person name="Clum A."/>
            <person name="Copeland A."/>
            <person name="Hainaut M."/>
            <person name="Haridas S."/>
            <person name="Labutti K."/>
            <person name="Lindquist E."/>
            <person name="Lipzen A."/>
            <person name="Khouja H.-R."/>
            <person name="Murat C."/>
            <person name="Ohm R."/>
            <person name="Olson A."/>
            <person name="Spatafora J."/>
            <person name="Veneault-Fourrey C."/>
            <person name="Henrissat B."/>
            <person name="Grigoriev I."/>
            <person name="Martin F."/>
            <person name="Perotto S."/>
        </authorList>
    </citation>
    <scope>NUCLEOTIDE SEQUENCE [LARGE SCALE GENOMIC DNA]</scope>
    <source>
        <strain evidence="18 19">UAMH 7357</strain>
    </source>
</reference>
<feature type="domain" description="CUE" evidence="17">
    <location>
        <begin position="62"/>
        <end position="105"/>
    </location>
</feature>
<dbReference type="OrthoDB" id="5396806at2759"/>
<feature type="compositionally biased region" description="Gly residues" evidence="16">
    <location>
        <begin position="145"/>
        <end position="154"/>
    </location>
</feature>
<keyword evidence="9" id="KW-0227">DNA damage</keyword>
<dbReference type="InterPro" id="IPR003892">
    <property type="entry name" value="CUE"/>
</dbReference>
<dbReference type="GO" id="GO:0006281">
    <property type="term" value="P:DNA repair"/>
    <property type="evidence" value="ECO:0007669"/>
    <property type="project" value="UniProtKB-KW"/>
</dbReference>
<feature type="compositionally biased region" description="Low complexity" evidence="16">
    <location>
        <begin position="345"/>
        <end position="355"/>
    </location>
</feature>
<keyword evidence="7" id="KW-0963">Cytoplasm</keyword>
<feature type="region of interest" description="Disordered" evidence="16">
    <location>
        <begin position="1"/>
        <end position="55"/>
    </location>
</feature>
<evidence type="ECO:0000256" key="15">
    <source>
        <dbReference type="ARBA" id="ARBA00023242"/>
    </source>
</evidence>
<keyword evidence="19" id="KW-1185">Reference proteome</keyword>
<dbReference type="InterPro" id="IPR009060">
    <property type="entry name" value="UBA-like_sf"/>
</dbReference>
<evidence type="ECO:0000313" key="19">
    <source>
        <dbReference type="Proteomes" id="UP000235672"/>
    </source>
</evidence>
<feature type="compositionally biased region" description="Polar residues" evidence="16">
    <location>
        <begin position="548"/>
        <end position="558"/>
    </location>
</feature>
<comment type="subcellular location">
    <subcellularLocation>
        <location evidence="3">Chromosome</location>
        <location evidence="3">Telomere</location>
    </subcellularLocation>
    <subcellularLocation>
        <location evidence="2">Cytoplasm</location>
    </subcellularLocation>
    <subcellularLocation>
        <location evidence="1">Nucleus</location>
    </subcellularLocation>
</comment>
<organism evidence="18 19">
    <name type="scientific">Hyaloscypha hepaticicola</name>
    <dbReference type="NCBI Taxonomy" id="2082293"/>
    <lineage>
        <taxon>Eukaryota</taxon>
        <taxon>Fungi</taxon>
        <taxon>Dikarya</taxon>
        <taxon>Ascomycota</taxon>
        <taxon>Pezizomycotina</taxon>
        <taxon>Leotiomycetes</taxon>
        <taxon>Helotiales</taxon>
        <taxon>Hyaloscyphaceae</taxon>
        <taxon>Hyaloscypha</taxon>
    </lineage>
</organism>
<feature type="compositionally biased region" description="Polar residues" evidence="16">
    <location>
        <begin position="847"/>
        <end position="865"/>
    </location>
</feature>
<feature type="compositionally biased region" description="Gly residues" evidence="16">
    <location>
        <begin position="16"/>
        <end position="31"/>
    </location>
</feature>
<dbReference type="Proteomes" id="UP000235672">
    <property type="component" value="Unassembled WGS sequence"/>
</dbReference>
<feature type="region of interest" description="Disordered" evidence="16">
    <location>
        <begin position="778"/>
        <end position="951"/>
    </location>
</feature>
<dbReference type="GO" id="GO:0000781">
    <property type="term" value="C:chromosome, telomeric region"/>
    <property type="evidence" value="ECO:0007669"/>
    <property type="project" value="UniProtKB-SubCell"/>
</dbReference>
<keyword evidence="12" id="KW-0779">Telomere</keyword>
<evidence type="ECO:0000256" key="4">
    <source>
        <dbReference type="ARBA" id="ARBA00005491"/>
    </source>
</evidence>
<feature type="compositionally biased region" description="Polar residues" evidence="16">
    <location>
        <begin position="361"/>
        <end position="377"/>
    </location>
</feature>
<feature type="compositionally biased region" description="Basic and acidic residues" evidence="16">
    <location>
        <begin position="265"/>
        <end position="279"/>
    </location>
</feature>
<dbReference type="PANTHER" id="PTHR16308:SF13">
    <property type="entry name" value="PROTEIN LINGERER"/>
    <property type="match status" value="1"/>
</dbReference>
<feature type="compositionally biased region" description="Low complexity" evidence="16">
    <location>
        <begin position="885"/>
        <end position="899"/>
    </location>
</feature>
<dbReference type="GO" id="GO:0005634">
    <property type="term" value="C:nucleus"/>
    <property type="evidence" value="ECO:0007669"/>
    <property type="project" value="UniProtKB-SubCell"/>
</dbReference>
<feature type="compositionally biased region" description="Polar residues" evidence="16">
    <location>
        <begin position="626"/>
        <end position="653"/>
    </location>
</feature>
<feature type="compositionally biased region" description="Low complexity" evidence="16">
    <location>
        <begin position="671"/>
        <end position="700"/>
    </location>
</feature>
<feature type="compositionally biased region" description="Gly residues" evidence="16">
    <location>
        <begin position="941"/>
        <end position="951"/>
    </location>
</feature>
<dbReference type="PROSITE" id="PS51140">
    <property type="entry name" value="CUE"/>
    <property type="match status" value="1"/>
</dbReference>
<evidence type="ECO:0000256" key="14">
    <source>
        <dbReference type="ARBA" id="ARBA00023204"/>
    </source>
</evidence>
<evidence type="ECO:0000256" key="10">
    <source>
        <dbReference type="ARBA" id="ARBA00022786"/>
    </source>
</evidence>
<name>A0A2J6PKJ8_9HELO</name>
<comment type="similarity">
    <text evidence="4">Belongs to the DEF1 family.</text>
</comment>
<gene>
    <name evidence="18" type="ORF">NA56DRAFT_583626</name>
</gene>
<dbReference type="SUPFAM" id="SSF46934">
    <property type="entry name" value="UBA-like"/>
    <property type="match status" value="1"/>
</dbReference>
<feature type="compositionally biased region" description="Polar residues" evidence="16">
    <location>
        <begin position="509"/>
        <end position="525"/>
    </location>
</feature>
<evidence type="ECO:0000256" key="8">
    <source>
        <dbReference type="ARBA" id="ARBA00022553"/>
    </source>
</evidence>
<sequence>MSEVQSRPAAPRGRGSARGGRGGFSSRGGRGGRGHATNGDKSDAAPTTSIEDEGEVGLLKKQYGSKVLTIKEMFPGWTDEDVVFALQETDGDLETAVDRITDGTISQWGEVSKAKKDRSRSKAAKDATVTSFGDATNQTRTSRGGRAGFDSGRGGRGRGTDRGRGGRARGASVAHTNGRNKETAETSIPTPESTAWEAPATGESWDAPKAGDDSWDTSKPAEVGWGESASSTAKAAAEATSSIIPTGVKKSWASMFAAPPPAPKKAPEPVVEKPAEPTKPEAPVELPEVEPEVPITQPAQIEPVETTPLEAAPFDEPEIAITPSADDLTETNLEQVPDASGPVPSATAASTAASSWDPRNPATSSTPYSALQQNQPQVIRPPTTGFQASALKATGTPARSSSYQRRVLDQEEAVRMPGNREVDRAAVQFGAFNLNGSGDEDVDGDREEAETRAQPPQHSPVAPRAALPPAPQQPTSVPEVLPAPKQATGLPSTHPTAAPGLPSPHLAGAQSTTQQGPQGNAQFSQYGRYPQAGTQDQSSLPQKPYDAFNQQAPSTQSPFEGYPNQQSQSQTQPQSATFSSAPDQFSSYYTSDPQQRNAYNNYYQQQYGLQQGSQGQQEGPASQQRSYSGYNGPQAENSSQFPQSAAQPTQSRYATAGEAQASGHTTPNPVAQTQQPGAAQSAPPQQPGHQQQPQVGNYPYGHPYYSSPYYAAYMNQYQQYGAGNYPGGPYGAKGGLHQGYQGYGMTPGAPYDHSASPAAGGFGGSALHGRDSALGGLADYGRAGSAQSSQPPQALGGSGPFGGSHDAFGRGSYQGQAQQHYGAQQGNQQGGGDDLKPFGDSKVANGPSPSLSQAGRPGSATNTAPGSALPPPQSQQAGYGGYPAHLQQQGQGLHGSQSGTYAGLGGAGGHQAGGQGHQNSQYGGYQAFGGNYYGNSQQQRGGWGGNYGQQH</sequence>
<accession>A0A2J6PKJ8</accession>
<evidence type="ECO:0000256" key="1">
    <source>
        <dbReference type="ARBA" id="ARBA00004123"/>
    </source>
</evidence>
<evidence type="ECO:0000256" key="6">
    <source>
        <dbReference type="ARBA" id="ARBA00022454"/>
    </source>
</evidence>
<feature type="compositionally biased region" description="Polar residues" evidence="16">
    <location>
        <begin position="582"/>
        <end position="592"/>
    </location>
</feature>
<evidence type="ECO:0000256" key="16">
    <source>
        <dbReference type="SAM" id="MobiDB-lite"/>
    </source>
</evidence>
<keyword evidence="8" id="KW-0597">Phosphoprotein</keyword>
<feature type="compositionally biased region" description="Basic and acidic residues" evidence="16">
    <location>
        <begin position="406"/>
        <end position="424"/>
    </location>
</feature>
<evidence type="ECO:0000256" key="12">
    <source>
        <dbReference type="ARBA" id="ARBA00022895"/>
    </source>
</evidence>
<dbReference type="AlphaFoldDB" id="A0A2J6PKJ8"/>
<evidence type="ECO:0000259" key="17">
    <source>
        <dbReference type="PROSITE" id="PS51140"/>
    </source>
</evidence>
<keyword evidence="11" id="KW-0832">Ubl conjugation</keyword>
<feature type="compositionally biased region" description="Low complexity" evidence="16">
    <location>
        <begin position="565"/>
        <end position="581"/>
    </location>
</feature>
<keyword evidence="10" id="KW-0833">Ubl conjugation pathway</keyword>
<dbReference type="GO" id="GO:0003677">
    <property type="term" value="F:DNA binding"/>
    <property type="evidence" value="ECO:0007669"/>
    <property type="project" value="UniProtKB-KW"/>
</dbReference>
<dbReference type="PANTHER" id="PTHR16308">
    <property type="entry name" value="UBIQUITIN ASSOCIATED PROTEIN 2-LIKE/LINGERER"/>
    <property type="match status" value="1"/>
</dbReference>
<keyword evidence="6" id="KW-0158">Chromosome</keyword>
<dbReference type="STRING" id="1745343.A0A2J6PKJ8"/>
<proteinExistence type="inferred from homology"/>
<evidence type="ECO:0000256" key="9">
    <source>
        <dbReference type="ARBA" id="ARBA00022763"/>
    </source>
</evidence>
<keyword evidence="14" id="KW-0234">DNA repair</keyword>